<protein>
    <submittedName>
        <fullName evidence="2">Uncharacterized protein</fullName>
    </submittedName>
</protein>
<evidence type="ECO:0000313" key="3">
    <source>
        <dbReference type="Proteomes" id="UP000054783"/>
    </source>
</evidence>
<feature type="region of interest" description="Disordered" evidence="1">
    <location>
        <begin position="132"/>
        <end position="159"/>
    </location>
</feature>
<dbReference type="OrthoDB" id="10397474at2759"/>
<gene>
    <name evidence="2" type="ORF">T12_4851</name>
</gene>
<name>A0A0V1A1N8_9BILA</name>
<organism evidence="2 3">
    <name type="scientific">Trichinella patagoniensis</name>
    <dbReference type="NCBI Taxonomy" id="990121"/>
    <lineage>
        <taxon>Eukaryota</taxon>
        <taxon>Metazoa</taxon>
        <taxon>Ecdysozoa</taxon>
        <taxon>Nematoda</taxon>
        <taxon>Enoplea</taxon>
        <taxon>Dorylaimia</taxon>
        <taxon>Trichinellida</taxon>
        <taxon>Trichinellidae</taxon>
        <taxon>Trichinella</taxon>
    </lineage>
</organism>
<keyword evidence="3" id="KW-1185">Reference proteome</keyword>
<evidence type="ECO:0000256" key="1">
    <source>
        <dbReference type="SAM" id="MobiDB-lite"/>
    </source>
</evidence>
<proteinExistence type="predicted"/>
<reference evidence="2 3" key="1">
    <citation type="submission" date="2015-01" db="EMBL/GenBank/DDBJ databases">
        <title>Evolution of Trichinella species and genotypes.</title>
        <authorList>
            <person name="Korhonen P.K."/>
            <person name="Edoardo P."/>
            <person name="Giuseppe L.R."/>
            <person name="Gasser R.B."/>
        </authorList>
    </citation>
    <scope>NUCLEOTIDE SEQUENCE [LARGE SCALE GENOMIC DNA]</scope>
    <source>
        <strain evidence="2">ISS2496</strain>
    </source>
</reference>
<sequence length="248" mass="27358">LSSRKSRRRRRNNKNATNLSLCKLKKSHTRDRPCVFVLVDHHPAAGSFGMGRRHHVDNDRAKHVDQQAGDVDGRAGHGQPKRISHFLLVNFGQRVQHPVLEFVGHVEEHDHRAAGEHHANARVHRPEDISHSNTVGAAEHRQADQAEAGGGAEQRQRGDVEPVVVAGIGHRRRGIKTGLRPDLAVDRSLLANRHQPVTIFPPSSTMTHAICSPSRKANLDPILQRSLSPLASTAHFTPSTGTTYAALW</sequence>
<feature type="non-terminal residue" evidence="2">
    <location>
        <position position="1"/>
    </location>
</feature>
<dbReference type="AlphaFoldDB" id="A0A0V1A1N8"/>
<comment type="caution">
    <text evidence="2">The sequence shown here is derived from an EMBL/GenBank/DDBJ whole genome shotgun (WGS) entry which is preliminary data.</text>
</comment>
<dbReference type="EMBL" id="JYDQ01000044">
    <property type="protein sequence ID" value="KRY18658.1"/>
    <property type="molecule type" value="Genomic_DNA"/>
</dbReference>
<accession>A0A0V1A1N8</accession>
<dbReference type="Proteomes" id="UP000054783">
    <property type="component" value="Unassembled WGS sequence"/>
</dbReference>
<evidence type="ECO:0000313" key="2">
    <source>
        <dbReference type="EMBL" id="KRY18658.1"/>
    </source>
</evidence>